<evidence type="ECO:0000313" key="2">
    <source>
        <dbReference type="EMBL" id="KAL1130788.1"/>
    </source>
</evidence>
<dbReference type="Proteomes" id="UP001558652">
    <property type="component" value="Unassembled WGS sequence"/>
</dbReference>
<protein>
    <submittedName>
        <fullName evidence="2">Uncharacterized protein</fullName>
    </submittedName>
</protein>
<evidence type="ECO:0000256" key="1">
    <source>
        <dbReference type="SAM" id="MobiDB-lite"/>
    </source>
</evidence>
<keyword evidence="3" id="KW-1185">Reference proteome</keyword>
<reference evidence="2 3" key="1">
    <citation type="submission" date="2024-07" db="EMBL/GenBank/DDBJ databases">
        <title>Chromosome-level genome assembly of the water stick insect Ranatra chinensis (Heteroptera: Nepidae).</title>
        <authorList>
            <person name="Liu X."/>
        </authorList>
    </citation>
    <scope>NUCLEOTIDE SEQUENCE [LARGE SCALE GENOMIC DNA]</scope>
    <source>
        <strain evidence="2">Cailab_2021Rc</strain>
        <tissue evidence="2">Muscle</tissue>
    </source>
</reference>
<name>A0ABD0YHM7_9HEMI</name>
<feature type="region of interest" description="Disordered" evidence="1">
    <location>
        <begin position="1"/>
        <end position="23"/>
    </location>
</feature>
<accession>A0ABD0YHM7</accession>
<gene>
    <name evidence="2" type="ORF">AAG570_012029</name>
</gene>
<evidence type="ECO:0000313" key="3">
    <source>
        <dbReference type="Proteomes" id="UP001558652"/>
    </source>
</evidence>
<proteinExistence type="predicted"/>
<feature type="region of interest" description="Disordered" evidence="1">
    <location>
        <begin position="104"/>
        <end position="125"/>
    </location>
</feature>
<comment type="caution">
    <text evidence="2">The sequence shown here is derived from an EMBL/GenBank/DDBJ whole genome shotgun (WGS) entry which is preliminary data.</text>
</comment>
<sequence length="180" mass="21009">MSKRRNMFQKNKTQETTENEDGWWPLFKPSQILYSEFPEHRSQNRRAYDDLLGGNTDLDASSSRQAVEGLDSGWVVTNSLEDSNWNSGDRSKRMRQRQLPVMATPPYPVISSPIQKRYKPTNDQRGPWRSLVAVTEVRPQPVPMKGYGRTRFRWSAPQPLPSSSSMIVRKFRPAKKIYYW</sequence>
<organism evidence="2 3">
    <name type="scientific">Ranatra chinensis</name>
    <dbReference type="NCBI Taxonomy" id="642074"/>
    <lineage>
        <taxon>Eukaryota</taxon>
        <taxon>Metazoa</taxon>
        <taxon>Ecdysozoa</taxon>
        <taxon>Arthropoda</taxon>
        <taxon>Hexapoda</taxon>
        <taxon>Insecta</taxon>
        <taxon>Pterygota</taxon>
        <taxon>Neoptera</taxon>
        <taxon>Paraneoptera</taxon>
        <taxon>Hemiptera</taxon>
        <taxon>Heteroptera</taxon>
        <taxon>Panheteroptera</taxon>
        <taxon>Nepomorpha</taxon>
        <taxon>Nepidae</taxon>
        <taxon>Ranatrinae</taxon>
        <taxon>Ranatra</taxon>
    </lineage>
</organism>
<dbReference type="EMBL" id="JBFDAA010000007">
    <property type="protein sequence ID" value="KAL1130788.1"/>
    <property type="molecule type" value="Genomic_DNA"/>
</dbReference>
<dbReference type="AlphaFoldDB" id="A0ABD0YHM7"/>